<feature type="compositionally biased region" description="Polar residues" evidence="1">
    <location>
        <begin position="424"/>
        <end position="443"/>
    </location>
</feature>
<feature type="region of interest" description="Disordered" evidence="1">
    <location>
        <begin position="241"/>
        <end position="671"/>
    </location>
</feature>
<feature type="compositionally biased region" description="Basic and acidic residues" evidence="1">
    <location>
        <begin position="639"/>
        <end position="665"/>
    </location>
</feature>
<feature type="compositionally biased region" description="Pro residues" evidence="1">
    <location>
        <begin position="242"/>
        <end position="261"/>
    </location>
</feature>
<organism evidence="2 3">
    <name type="scientific">Cladophialophora chaetospira</name>
    <dbReference type="NCBI Taxonomy" id="386627"/>
    <lineage>
        <taxon>Eukaryota</taxon>
        <taxon>Fungi</taxon>
        <taxon>Dikarya</taxon>
        <taxon>Ascomycota</taxon>
        <taxon>Pezizomycotina</taxon>
        <taxon>Eurotiomycetes</taxon>
        <taxon>Chaetothyriomycetidae</taxon>
        <taxon>Chaetothyriales</taxon>
        <taxon>Herpotrichiellaceae</taxon>
        <taxon>Cladophialophora</taxon>
    </lineage>
</organism>
<feature type="region of interest" description="Disordered" evidence="1">
    <location>
        <begin position="1"/>
        <end position="205"/>
    </location>
</feature>
<feature type="compositionally biased region" description="Basic and acidic residues" evidence="1">
    <location>
        <begin position="80"/>
        <end position="98"/>
    </location>
</feature>
<feature type="compositionally biased region" description="Basic and acidic residues" evidence="1">
    <location>
        <begin position="122"/>
        <end position="140"/>
    </location>
</feature>
<feature type="compositionally biased region" description="Basic and acidic residues" evidence="1">
    <location>
        <begin position="507"/>
        <end position="517"/>
    </location>
</feature>
<name>A0AA39CCC5_9EURO</name>
<feature type="compositionally biased region" description="Basic and acidic residues" evidence="1">
    <location>
        <begin position="37"/>
        <end position="53"/>
    </location>
</feature>
<reference evidence="2" key="1">
    <citation type="submission" date="2022-10" db="EMBL/GenBank/DDBJ databases">
        <title>Culturing micro-colonial fungi from biological soil crusts in the Mojave desert and describing Neophaeococcomyces mojavensis, and introducing the new genera and species Taxawa tesnikishii.</title>
        <authorList>
            <person name="Kurbessoian T."/>
            <person name="Stajich J.E."/>
        </authorList>
    </citation>
    <scope>NUCLEOTIDE SEQUENCE</scope>
    <source>
        <strain evidence="2">TK_41</strain>
    </source>
</reference>
<gene>
    <name evidence="2" type="ORF">H2200_012315</name>
</gene>
<dbReference type="AlphaFoldDB" id="A0AA39CCC5"/>
<keyword evidence="3" id="KW-1185">Reference proteome</keyword>
<feature type="compositionally biased region" description="Polar residues" evidence="1">
    <location>
        <begin position="23"/>
        <end position="36"/>
    </location>
</feature>
<evidence type="ECO:0000256" key="1">
    <source>
        <dbReference type="SAM" id="MobiDB-lite"/>
    </source>
</evidence>
<dbReference type="Proteomes" id="UP001172673">
    <property type="component" value="Unassembled WGS sequence"/>
</dbReference>
<accession>A0AA39CCC5</accession>
<dbReference type="EMBL" id="JAPDRK010000023">
    <property type="protein sequence ID" value="KAJ9603020.1"/>
    <property type="molecule type" value="Genomic_DNA"/>
</dbReference>
<protein>
    <submittedName>
        <fullName evidence="2">Uncharacterized protein</fullName>
    </submittedName>
</protein>
<feature type="compositionally biased region" description="Polar residues" evidence="1">
    <location>
        <begin position="624"/>
        <end position="637"/>
    </location>
</feature>
<evidence type="ECO:0000313" key="3">
    <source>
        <dbReference type="Proteomes" id="UP001172673"/>
    </source>
</evidence>
<feature type="compositionally biased region" description="Basic and acidic residues" evidence="1">
    <location>
        <begin position="564"/>
        <end position="579"/>
    </location>
</feature>
<evidence type="ECO:0000313" key="2">
    <source>
        <dbReference type="EMBL" id="KAJ9603020.1"/>
    </source>
</evidence>
<feature type="compositionally biased region" description="Polar residues" evidence="1">
    <location>
        <begin position="584"/>
        <end position="598"/>
    </location>
</feature>
<feature type="compositionally biased region" description="Low complexity" evidence="1">
    <location>
        <begin position="106"/>
        <end position="121"/>
    </location>
</feature>
<feature type="compositionally biased region" description="Low complexity" evidence="1">
    <location>
        <begin position="63"/>
        <end position="76"/>
    </location>
</feature>
<proteinExistence type="predicted"/>
<sequence>MPESGRRRPQAASCEEYDEENQTTRPGTQTTANVSAKRSDQDIVLQQREKTEFYMDGGDSGYASRAATTVSSATTSSRRKNLDLKLDTTGIPERERHPYLYSQSAEPKSSSRRQSSSQSKEPSPEKRSTKIRDDLPERGYPDPYAKQSEPKQSTRAAHPPPSPVAARMVMHKGAKDDQALPPKTRRLSSSQQPRPVSMAPPNGPYSVQYAVYPTYPPVPVSTSGYVTPVTPSVPYASMPYSYPAPPAPPTPSYASYVPPPSYFDQLPEPRSAKQSRHASPVRRGNGYGDPVIRQGYTDSGTPVLERVSSKDSRPTLPTHKSARSVEVDRANMPPPARPHQPEAIPVRRPSTRRSQTYHPNEPTVREKMVWEPGQYDSDDDREYRQVRSVHPTAVRERRESSNRLPPTSFRPLPTEPKERPQARKSVSYSAGTTVTKVATSASNVMPRRKTVPYEENLAESEKYQAKRNSAAATVAASGLTHEALRKLEQRTSSSKSETGSNFSHKSSSKDSSGRDRSQSTAATKTSINLPGGMNLTIPEGYLSSRDSRPLSINIGGLVVSVAPEGKENEQPKEQKRIERAPSIASRTSKWSAASSVISNPRGREMPAVASRRPSQLEDRAPISVRSSRQPSRAPSTTRRSHDYASRRQSVDYSRDAEYDRDRAYDDYNAAY</sequence>
<comment type="caution">
    <text evidence="2">The sequence shown here is derived from an EMBL/GenBank/DDBJ whole genome shotgun (WGS) entry which is preliminary data.</text>
</comment>